<comment type="caution">
    <text evidence="1">The sequence shown here is derived from an EMBL/GenBank/DDBJ whole genome shotgun (WGS) entry which is preliminary data.</text>
</comment>
<reference evidence="1 2" key="1">
    <citation type="submission" date="2013-08" db="EMBL/GenBank/DDBJ databases">
        <authorList>
            <person name="Weinstock G."/>
            <person name="Sodergren E."/>
            <person name="Wylie T."/>
            <person name="Fulton L."/>
            <person name="Fulton R."/>
            <person name="Fronick C."/>
            <person name="O'Laughlin M."/>
            <person name="Godfrey J."/>
            <person name="Miner T."/>
            <person name="Herter B."/>
            <person name="Appelbaum E."/>
            <person name="Cordes M."/>
            <person name="Lek S."/>
            <person name="Wollam A."/>
            <person name="Pepin K.H."/>
            <person name="Palsikar V.B."/>
            <person name="Mitreva M."/>
            <person name="Wilson R.K."/>
        </authorList>
    </citation>
    <scope>NUCLEOTIDE SEQUENCE [LARGE SCALE GENOMIC DNA]</scope>
    <source>
        <strain evidence="1 2">F0041</strain>
    </source>
</reference>
<proteinExistence type="predicted"/>
<evidence type="ECO:0000313" key="2">
    <source>
        <dbReference type="Proteomes" id="UP000016496"/>
    </source>
</evidence>
<dbReference type="Proteomes" id="UP000016496">
    <property type="component" value="Unassembled WGS sequence"/>
</dbReference>
<dbReference type="HOGENOM" id="CLU_3095730_0_0_10"/>
<evidence type="ECO:0000313" key="1">
    <source>
        <dbReference type="EMBL" id="ERI88693.1"/>
    </source>
</evidence>
<dbReference type="AlphaFoldDB" id="U2CXB6"/>
<gene>
    <name evidence="1" type="ORF">HMPREF1981_00338</name>
</gene>
<accession>U2CXB6</accession>
<dbReference type="EMBL" id="AWSV01000025">
    <property type="protein sequence ID" value="ERI88693.1"/>
    <property type="molecule type" value="Genomic_DNA"/>
</dbReference>
<sequence>MRKRQSGSEATKRKNGVGRFLQHRFNAVSISASRSILKNIFVISRTYHFTK</sequence>
<organism evidence="1 2">
    <name type="scientific">Bacteroides pyogenes F0041</name>
    <dbReference type="NCBI Taxonomy" id="1321819"/>
    <lineage>
        <taxon>Bacteria</taxon>
        <taxon>Pseudomonadati</taxon>
        <taxon>Bacteroidota</taxon>
        <taxon>Bacteroidia</taxon>
        <taxon>Bacteroidales</taxon>
        <taxon>Bacteroidaceae</taxon>
        <taxon>Bacteroides</taxon>
    </lineage>
</organism>
<name>U2CXB6_9BACE</name>
<protein>
    <submittedName>
        <fullName evidence="1">Uncharacterized protein</fullName>
    </submittedName>
</protein>